<comment type="similarity">
    <text evidence="6 7">Belongs to the adenylate kinase family.</text>
</comment>
<dbReference type="PROSITE" id="PS00113">
    <property type="entry name" value="ADENYLATE_KINASE"/>
    <property type="match status" value="1"/>
</dbReference>
<dbReference type="InterPro" id="IPR027417">
    <property type="entry name" value="P-loop_NTPase"/>
</dbReference>
<dbReference type="HOGENOM" id="CLU_032354_1_2_9"/>
<dbReference type="GO" id="GO:0005524">
    <property type="term" value="F:ATP binding"/>
    <property type="evidence" value="ECO:0007669"/>
    <property type="project" value="UniProtKB-UniRule"/>
</dbReference>
<dbReference type="Proteomes" id="UP000277896">
    <property type="component" value="Chromosome"/>
</dbReference>
<dbReference type="Pfam" id="PF00406">
    <property type="entry name" value="ADK"/>
    <property type="match status" value="1"/>
</dbReference>
<feature type="binding site" evidence="6">
    <location>
        <begin position="139"/>
        <end position="140"/>
    </location>
    <ligand>
        <name>ATP</name>
        <dbReference type="ChEBI" id="CHEBI:30616"/>
    </ligand>
</feature>
<feature type="binding site" evidence="6">
    <location>
        <position position="39"/>
    </location>
    <ligand>
        <name>AMP</name>
        <dbReference type="ChEBI" id="CHEBI:456215"/>
    </ligand>
</feature>
<evidence type="ECO:0000313" key="10">
    <source>
        <dbReference type="EMBL" id="AYJ38067.1"/>
    </source>
</evidence>
<evidence type="ECO:0000256" key="6">
    <source>
        <dbReference type="HAMAP-Rule" id="MF_00235"/>
    </source>
</evidence>
<dbReference type="NCBIfam" id="NF001380">
    <property type="entry name" value="PRK00279.1-2"/>
    <property type="match status" value="1"/>
</dbReference>
<dbReference type="InterPro" id="IPR033690">
    <property type="entry name" value="Adenylat_kinase_CS"/>
</dbReference>
<dbReference type="AlphaFoldDB" id="A0A098R857"/>
<dbReference type="CDD" id="cd01428">
    <property type="entry name" value="ADK"/>
    <property type="match status" value="1"/>
</dbReference>
<comment type="domain">
    <text evidence="6">Consists of three domains, a large central CORE domain and two small peripheral domains, NMPbind and LID, which undergo movements during catalysis. The LID domain closes over the site of phosphoryl transfer upon ATP binding. Assembling and dissambling the active center during each catalytic cycle provides an effective means to prevent ATP hydrolysis. Some bacteria have evolved a zinc-coordinating structure that stabilizes the LID domain.</text>
</comment>
<dbReference type="Proteomes" id="UP000236162">
    <property type="component" value="Unassembled WGS sequence"/>
</dbReference>
<dbReference type="GO" id="GO:0008270">
    <property type="term" value="F:zinc ion binding"/>
    <property type="evidence" value="ECO:0007669"/>
    <property type="project" value="UniProtKB-UniRule"/>
</dbReference>
<comment type="subunit">
    <text evidence="6 8">Monomer.</text>
</comment>
<name>A0A098R857_9LACO</name>
<evidence type="ECO:0000256" key="7">
    <source>
        <dbReference type="RuleBase" id="RU003330"/>
    </source>
</evidence>
<dbReference type="UniPathway" id="UPA00588">
    <property type="reaction ID" value="UER00649"/>
</dbReference>
<feature type="binding site" evidence="6">
    <location>
        <position position="203"/>
    </location>
    <ligand>
        <name>ATP</name>
        <dbReference type="ChEBI" id="CHEBI:30616"/>
    </ligand>
</feature>
<dbReference type="EMBL" id="SEHH01000036">
    <property type="protein sequence ID" value="TBX48567.1"/>
    <property type="molecule type" value="Genomic_DNA"/>
</dbReference>
<dbReference type="EMBL" id="BDOR01000007">
    <property type="protein sequence ID" value="GBF02116.1"/>
    <property type="molecule type" value="Genomic_DNA"/>
</dbReference>
<dbReference type="Gene3D" id="3.40.50.300">
    <property type="entry name" value="P-loop containing nucleotide triphosphate hydrolases"/>
    <property type="match status" value="1"/>
</dbReference>
<proteinExistence type="inferred from homology"/>
<evidence type="ECO:0000256" key="2">
    <source>
        <dbReference type="ARBA" id="ARBA00022727"/>
    </source>
</evidence>
<dbReference type="EC" id="2.7.4.3" evidence="6 8"/>
<feature type="binding site" evidence="6">
    <location>
        <position position="156"/>
    </location>
    <ligand>
        <name>Zn(2+)</name>
        <dbReference type="ChEBI" id="CHEBI:29105"/>
        <note>structural</note>
    </ligand>
</feature>
<evidence type="ECO:0000259" key="9">
    <source>
        <dbReference type="Pfam" id="PF05191"/>
    </source>
</evidence>
<feature type="binding site" evidence="6">
    <location>
        <position position="95"/>
    </location>
    <ligand>
        <name>AMP</name>
        <dbReference type="ChEBI" id="CHEBI:456215"/>
    </ligand>
</feature>
<dbReference type="GO" id="GO:0044209">
    <property type="term" value="P:AMP salvage"/>
    <property type="evidence" value="ECO:0007669"/>
    <property type="project" value="UniProtKB-UniRule"/>
</dbReference>
<dbReference type="Proteomes" id="UP000292648">
    <property type="component" value="Unassembled WGS sequence"/>
</dbReference>
<sequence length="219" mass="24463">MSTMNLILMGLPGAGKGTQAQKILEDFDIPHISTGDIFRAAIKNETAMGLEAKKYIDAGNLVPDEVTNGIVRDRLAEADTKNGFLLDGYPRNIDQAHALKQIGEELNKPLDGVINIHVEPAVLVERLSGRFICRTCGATYHKLYNKPKVEGTCDVCGGHDFYQRDDDKPETVKNRLDVNIKLNTPLIDYYGQEKLLYNVDGDRDIDDVYKDIKKILDNL</sequence>
<comment type="subcellular location">
    <subcellularLocation>
        <location evidence="6 8">Cytoplasm</location>
    </subcellularLocation>
</comment>
<feature type="binding site" evidence="6">
    <location>
        <position position="34"/>
    </location>
    <ligand>
        <name>AMP</name>
        <dbReference type="ChEBI" id="CHEBI:456215"/>
    </ligand>
</feature>
<keyword evidence="3 6" id="KW-0547">Nucleotide-binding</keyword>
<feature type="binding site" evidence="6">
    <location>
        <begin position="13"/>
        <end position="18"/>
    </location>
    <ligand>
        <name>ATP</name>
        <dbReference type="ChEBI" id="CHEBI:30616"/>
    </ligand>
</feature>
<comment type="caution">
    <text evidence="6">Lacks conserved residue(s) required for the propagation of feature annotation.</text>
</comment>
<dbReference type="InterPro" id="IPR007862">
    <property type="entry name" value="Adenylate_kinase_lid-dom"/>
</dbReference>
<dbReference type="NCBIfam" id="NF001381">
    <property type="entry name" value="PRK00279.1-3"/>
    <property type="match status" value="1"/>
</dbReference>
<organism evidence="12 15">
    <name type="scientific">Lactiplantibacillus paraplantarum</name>
    <dbReference type="NCBI Taxonomy" id="60520"/>
    <lineage>
        <taxon>Bacteria</taxon>
        <taxon>Bacillati</taxon>
        <taxon>Bacillota</taxon>
        <taxon>Bacilli</taxon>
        <taxon>Lactobacillales</taxon>
        <taxon>Lactobacillaceae</taxon>
        <taxon>Lactiplantibacillus</taxon>
    </lineage>
</organism>
<keyword evidence="1 6" id="KW-0808">Transferase</keyword>
<evidence type="ECO:0000313" key="12">
    <source>
        <dbReference type="EMBL" id="TBX48567.1"/>
    </source>
</evidence>
<evidence type="ECO:0000313" key="13">
    <source>
        <dbReference type="Proteomes" id="UP000236162"/>
    </source>
</evidence>
<keyword evidence="2 6" id="KW-0545">Nucleotide biosynthesis</keyword>
<dbReference type="PRINTS" id="PR00094">
    <property type="entry name" value="ADENYLTKNASE"/>
</dbReference>
<reference evidence="10 14" key="2">
    <citation type="submission" date="2018-10" db="EMBL/GenBank/DDBJ databases">
        <title>Genome seuquencing of Lactobacillus species.</title>
        <authorList>
            <person name="Baek C."/>
            <person name="Yi H."/>
        </authorList>
    </citation>
    <scope>NUCLEOTIDE SEQUENCE [LARGE SCALE GENOMIC DNA]</scope>
    <source>
        <strain evidence="10 14">DSM 10667</strain>
    </source>
</reference>
<feature type="binding site" evidence="6">
    <location>
        <position position="130"/>
    </location>
    <ligand>
        <name>ATP</name>
        <dbReference type="ChEBI" id="CHEBI:30616"/>
    </ligand>
</feature>
<evidence type="ECO:0000256" key="1">
    <source>
        <dbReference type="ARBA" id="ARBA00022679"/>
    </source>
</evidence>
<keyword evidence="6" id="KW-0479">Metal-binding</keyword>
<dbReference type="FunFam" id="3.40.50.300:FF:000106">
    <property type="entry name" value="Adenylate kinase mitochondrial"/>
    <property type="match status" value="1"/>
</dbReference>
<comment type="pathway">
    <text evidence="6">Purine metabolism; AMP biosynthesis via salvage pathway; AMP from ADP: step 1/1.</text>
</comment>
<evidence type="ECO:0000313" key="15">
    <source>
        <dbReference type="Proteomes" id="UP000292648"/>
    </source>
</evidence>
<dbReference type="InterPro" id="IPR000850">
    <property type="entry name" value="Adenylat/UMP-CMP_kin"/>
</dbReference>
<dbReference type="Pfam" id="PF05191">
    <property type="entry name" value="ADK_lid"/>
    <property type="match status" value="1"/>
</dbReference>
<feature type="domain" description="Adenylate kinase active site lid" evidence="9">
    <location>
        <begin position="130"/>
        <end position="166"/>
    </location>
</feature>
<feature type="binding site" evidence="6">
    <location>
        <position position="153"/>
    </location>
    <ligand>
        <name>Zn(2+)</name>
        <dbReference type="ChEBI" id="CHEBI:29105"/>
        <note>structural</note>
    </ligand>
</feature>
<dbReference type="HAMAP" id="MF_00235">
    <property type="entry name" value="Adenylate_kinase_Adk"/>
    <property type="match status" value="1"/>
</dbReference>
<feature type="binding site" evidence="6">
    <location>
        <position position="133"/>
    </location>
    <ligand>
        <name>Zn(2+)</name>
        <dbReference type="ChEBI" id="CHEBI:29105"/>
        <note>structural</note>
    </ligand>
</feature>
<dbReference type="InterPro" id="IPR006259">
    <property type="entry name" value="Adenyl_kin_sub"/>
</dbReference>
<protein>
    <recommendedName>
        <fullName evidence="6 8">Adenylate kinase</fullName>
        <shortName evidence="6">AK</shortName>
        <ecNumber evidence="6 8">2.7.4.3</ecNumber>
    </recommendedName>
    <alternativeName>
        <fullName evidence="6">ATP-AMP transphosphorylase</fullName>
    </alternativeName>
    <alternativeName>
        <fullName evidence="6">ATP:AMP phosphotransferase</fullName>
    </alternativeName>
    <alternativeName>
        <fullName evidence="6">Adenylate monophosphate kinase</fullName>
    </alternativeName>
</protein>
<dbReference type="GO" id="GO:0005737">
    <property type="term" value="C:cytoplasm"/>
    <property type="evidence" value="ECO:0007669"/>
    <property type="project" value="UniProtKB-SubCell"/>
</dbReference>
<comment type="catalytic activity">
    <reaction evidence="6 8">
        <text>AMP + ATP = 2 ADP</text>
        <dbReference type="Rhea" id="RHEA:12973"/>
        <dbReference type="ChEBI" id="CHEBI:30616"/>
        <dbReference type="ChEBI" id="CHEBI:456215"/>
        <dbReference type="ChEBI" id="CHEBI:456216"/>
        <dbReference type="EC" id="2.7.4.3"/>
    </reaction>
</comment>
<evidence type="ECO:0000256" key="3">
    <source>
        <dbReference type="ARBA" id="ARBA00022741"/>
    </source>
</evidence>
<dbReference type="EMBL" id="CP032744">
    <property type="protein sequence ID" value="AYJ38067.1"/>
    <property type="molecule type" value="Genomic_DNA"/>
</dbReference>
<keyword evidence="4 6" id="KW-0418">Kinase</keyword>
<feature type="binding site" evidence="6">
    <location>
        <begin position="88"/>
        <end position="91"/>
    </location>
    <ligand>
        <name>AMP</name>
        <dbReference type="ChEBI" id="CHEBI:456215"/>
    </ligand>
</feature>
<keyword evidence="13" id="KW-1185">Reference proteome</keyword>
<comment type="function">
    <text evidence="6">Catalyzes the reversible transfer of the terminal phosphate group between ATP and AMP. Plays an important role in cellular energy homeostasis and in adenine nucleotide metabolism.</text>
</comment>
<reference evidence="12 15" key="3">
    <citation type="submission" date="2019-01" db="EMBL/GenBank/DDBJ databases">
        <title>Draft genome sequence of Lactobacillus paraplantarum OSY-TC318, a Producer of the novel lantibiotic Paraplantaracin TC318.</title>
        <authorList>
            <person name="Hussein W.E."/>
            <person name="Huang E."/>
            <person name="Yousef A.E."/>
        </authorList>
    </citation>
    <scope>NUCLEOTIDE SEQUENCE [LARGE SCALE GENOMIC DNA]</scope>
    <source>
        <strain evidence="12 15">OSY-TC318</strain>
    </source>
</reference>
<evidence type="ECO:0000256" key="8">
    <source>
        <dbReference type="RuleBase" id="RU003331"/>
    </source>
</evidence>
<dbReference type="PANTHER" id="PTHR23359">
    <property type="entry name" value="NUCLEOTIDE KINASE"/>
    <property type="match status" value="1"/>
</dbReference>
<feature type="binding site" evidence="6">
    <location>
        <position position="175"/>
    </location>
    <ligand>
        <name>AMP</name>
        <dbReference type="ChEBI" id="CHEBI:456215"/>
    </ligand>
</feature>
<feature type="binding site" evidence="6">
    <location>
        <begin position="60"/>
        <end position="62"/>
    </location>
    <ligand>
        <name>AMP</name>
        <dbReference type="ChEBI" id="CHEBI:456215"/>
    </ligand>
</feature>
<evidence type="ECO:0000313" key="14">
    <source>
        <dbReference type="Proteomes" id="UP000277896"/>
    </source>
</evidence>
<keyword evidence="5 6" id="KW-0067">ATP-binding</keyword>
<feature type="region of interest" description="NMP" evidence="6">
    <location>
        <begin position="33"/>
        <end position="62"/>
    </location>
</feature>
<evidence type="ECO:0000256" key="5">
    <source>
        <dbReference type="ARBA" id="ARBA00022840"/>
    </source>
</evidence>
<evidence type="ECO:0000256" key="4">
    <source>
        <dbReference type="ARBA" id="ARBA00022777"/>
    </source>
</evidence>
<dbReference type="NCBIfam" id="TIGR01351">
    <property type="entry name" value="adk"/>
    <property type="match status" value="1"/>
</dbReference>
<gene>
    <name evidence="6 11" type="primary">adk</name>
    <name evidence="12" type="ORF">EUZ87_04565</name>
    <name evidence="10" type="ORF">LP667_04160</name>
    <name evidence="11" type="ORF">LPPLD21_01655</name>
</gene>
<accession>A0A098R857</accession>
<feature type="binding site" evidence="6">
    <location>
        <position position="136"/>
    </location>
    <ligand>
        <name>Zn(2+)</name>
        <dbReference type="ChEBI" id="CHEBI:29105"/>
        <note>structural</note>
    </ligand>
</feature>
<dbReference type="KEGG" id="lpx:ASU28_00930"/>
<dbReference type="SUPFAM" id="SSF52540">
    <property type="entry name" value="P-loop containing nucleoside triphosphate hydrolases"/>
    <property type="match status" value="1"/>
</dbReference>
<keyword evidence="6" id="KW-0963">Cytoplasm</keyword>
<evidence type="ECO:0000313" key="11">
    <source>
        <dbReference type="EMBL" id="GBF02116.1"/>
    </source>
</evidence>
<feature type="binding site" evidence="6">
    <location>
        <position position="164"/>
    </location>
    <ligand>
        <name>AMP</name>
        <dbReference type="ChEBI" id="CHEBI:456215"/>
    </ligand>
</feature>
<reference evidence="11 13" key="1">
    <citation type="submission" date="2017-04" db="EMBL/GenBank/DDBJ databases">
        <title>In vitro and in silico characterization of Lactobacillus paraplantarum D2-1, a starter culture for soymilk fermentation.</title>
        <authorList>
            <person name="Endo A."/>
            <person name="Sasaki F."/>
            <person name="Maeno S."/>
            <person name="Kanesaki Y."/>
            <person name="Kubota E."/>
            <person name="Torres G.A."/>
            <person name="Tomita S."/>
            <person name="Nakagawa J."/>
        </authorList>
    </citation>
    <scope>NUCLEOTIDE SEQUENCE [LARGE SCALE GENOMIC DNA]</scope>
    <source>
        <strain evidence="11 13">D2-1</strain>
    </source>
</reference>
<dbReference type="eggNOG" id="COG0563">
    <property type="taxonomic scope" value="Bacteria"/>
</dbReference>
<keyword evidence="6" id="KW-0862">Zinc</keyword>
<dbReference type="GO" id="GO:0004017">
    <property type="term" value="F:AMP kinase activity"/>
    <property type="evidence" value="ECO:0007669"/>
    <property type="project" value="UniProtKB-UniRule"/>
</dbReference>